<dbReference type="Pfam" id="PF06568">
    <property type="entry name" value="YjiS-like"/>
    <property type="match status" value="1"/>
</dbReference>
<dbReference type="InterPro" id="IPR009506">
    <property type="entry name" value="YjiS-like"/>
</dbReference>
<dbReference type="EMBL" id="JAPDNT010000042">
    <property type="protein sequence ID" value="MCW3477610.1"/>
    <property type="molecule type" value="Genomic_DNA"/>
</dbReference>
<comment type="caution">
    <text evidence="2">The sequence shown here is derived from an EMBL/GenBank/DDBJ whole genome shotgun (WGS) entry which is preliminary data.</text>
</comment>
<protein>
    <submittedName>
        <fullName evidence="2">DUF1127 domain-containing protein</fullName>
    </submittedName>
</protein>
<name>A0AA41YWE4_9PROT</name>
<evidence type="ECO:0000313" key="2">
    <source>
        <dbReference type="EMBL" id="MCW3477610.1"/>
    </source>
</evidence>
<keyword evidence="3" id="KW-1185">Reference proteome</keyword>
<organism evidence="2 3">
    <name type="scientific">Limobrevibacterium gyesilva</name>
    <dbReference type="NCBI Taxonomy" id="2991712"/>
    <lineage>
        <taxon>Bacteria</taxon>
        <taxon>Pseudomonadati</taxon>
        <taxon>Pseudomonadota</taxon>
        <taxon>Alphaproteobacteria</taxon>
        <taxon>Acetobacterales</taxon>
        <taxon>Acetobacteraceae</taxon>
        <taxon>Limobrevibacterium</taxon>
    </lineage>
</organism>
<reference evidence="2" key="2">
    <citation type="submission" date="2022-10" db="EMBL/GenBank/DDBJ databases">
        <authorList>
            <person name="Trinh H.N."/>
        </authorList>
    </citation>
    <scope>NUCLEOTIDE SEQUENCE</scope>
    <source>
        <strain evidence="2">RN2-1</strain>
    </source>
</reference>
<dbReference type="RefSeq" id="WP_264716566.1">
    <property type="nucleotide sequence ID" value="NZ_JAPDNT010000042.1"/>
</dbReference>
<gene>
    <name evidence="2" type="ORF">OL599_23915</name>
</gene>
<proteinExistence type="predicted"/>
<accession>A0AA41YWE4</accession>
<dbReference type="AlphaFoldDB" id="A0AA41YWE4"/>
<reference evidence="2" key="1">
    <citation type="submission" date="2022-09" db="EMBL/GenBank/DDBJ databases">
        <title>Rhodovastum sp. nov. RN2-1 isolated from soil in Seongnam, South Korea.</title>
        <authorList>
            <person name="Le N.T."/>
        </authorList>
    </citation>
    <scope>NUCLEOTIDE SEQUENCE</scope>
    <source>
        <strain evidence="2">RN2-1</strain>
    </source>
</reference>
<evidence type="ECO:0000259" key="1">
    <source>
        <dbReference type="Pfam" id="PF06568"/>
    </source>
</evidence>
<feature type="domain" description="YjiS-like" evidence="1">
    <location>
        <begin position="55"/>
        <end position="81"/>
    </location>
</feature>
<evidence type="ECO:0000313" key="3">
    <source>
        <dbReference type="Proteomes" id="UP001165679"/>
    </source>
</evidence>
<sequence length="110" mass="12417">MNAHVSKEEIALLLPNSLSHYFKDEVEYMPQPEPQPLGLFAKVGAAVRWLIEMPRRRAVLDELSSLTDHELADIGLTRSELTRVFDPEFAARRNADRASLRAANGRFLTA</sequence>
<dbReference type="Proteomes" id="UP001165679">
    <property type="component" value="Unassembled WGS sequence"/>
</dbReference>